<proteinExistence type="predicted"/>
<gene>
    <name evidence="7" type="ORF">FMM02_02745</name>
</gene>
<feature type="region of interest" description="Disordered" evidence="5">
    <location>
        <begin position="36"/>
        <end position="88"/>
    </location>
</feature>
<name>A0A516IQD2_9SPHN</name>
<dbReference type="InterPro" id="IPR006260">
    <property type="entry name" value="TonB/TolA_C"/>
</dbReference>
<keyword evidence="2 6" id="KW-0812">Transmembrane</keyword>
<evidence type="ECO:0000313" key="8">
    <source>
        <dbReference type="Proteomes" id="UP000321857"/>
    </source>
</evidence>
<organism evidence="7 8">
    <name type="scientific">Sphingomonas xanthus</name>
    <dbReference type="NCBI Taxonomy" id="2594473"/>
    <lineage>
        <taxon>Bacteria</taxon>
        <taxon>Pseudomonadati</taxon>
        <taxon>Pseudomonadota</taxon>
        <taxon>Alphaproteobacteria</taxon>
        <taxon>Sphingomonadales</taxon>
        <taxon>Sphingomonadaceae</taxon>
        <taxon>Sphingomonas</taxon>
    </lineage>
</organism>
<keyword evidence="4 6" id="KW-0472">Membrane</keyword>
<sequence>MGSYRSKPSRTERSKALAGVVGVYCALGGLLWLVRGESRPPVAEREPTVLIDIAEPEPPSPREETAPRAPDEEGAAGRKAEPTPVAAPEPRVYLPAAVPVASAPAPGVGAATTAGAASAGTGPGAGGSGSGRGGGGSGGSGSGIGTEARLLGGHRARLPSSLLRQFATDRGFAHVLLTVSGNGRVIECEILQSSGIPAVDQALCGVMVERSRWSPARDRDGTPITVKIRYTATWSKD</sequence>
<feature type="compositionally biased region" description="Gly residues" evidence="5">
    <location>
        <begin position="121"/>
        <end position="144"/>
    </location>
</feature>
<evidence type="ECO:0000256" key="5">
    <source>
        <dbReference type="SAM" id="MobiDB-lite"/>
    </source>
</evidence>
<accession>A0A516IQD2</accession>
<feature type="compositionally biased region" description="Basic and acidic residues" evidence="5">
    <location>
        <begin position="60"/>
        <end position="81"/>
    </location>
</feature>
<dbReference type="RefSeq" id="WP_147493433.1">
    <property type="nucleotide sequence ID" value="NZ_CP041659.1"/>
</dbReference>
<evidence type="ECO:0000256" key="1">
    <source>
        <dbReference type="ARBA" id="ARBA00004167"/>
    </source>
</evidence>
<dbReference type="GO" id="GO:0016020">
    <property type="term" value="C:membrane"/>
    <property type="evidence" value="ECO:0007669"/>
    <property type="project" value="UniProtKB-SubCell"/>
</dbReference>
<comment type="subcellular location">
    <subcellularLocation>
        <location evidence="1">Membrane</location>
        <topology evidence="1">Single-pass membrane protein</topology>
    </subcellularLocation>
</comment>
<keyword evidence="3 6" id="KW-1133">Transmembrane helix</keyword>
<feature type="region of interest" description="Disordered" evidence="5">
    <location>
        <begin position="105"/>
        <end position="147"/>
    </location>
</feature>
<evidence type="ECO:0000256" key="4">
    <source>
        <dbReference type="ARBA" id="ARBA00023136"/>
    </source>
</evidence>
<dbReference type="NCBIfam" id="TIGR01352">
    <property type="entry name" value="tonB_Cterm"/>
    <property type="match status" value="1"/>
</dbReference>
<dbReference type="EMBL" id="CP041659">
    <property type="protein sequence ID" value="QDP18974.1"/>
    <property type="molecule type" value="Genomic_DNA"/>
</dbReference>
<dbReference type="OrthoDB" id="7390536at2"/>
<dbReference type="Proteomes" id="UP000321857">
    <property type="component" value="Chromosome"/>
</dbReference>
<protein>
    <submittedName>
        <fullName evidence="7">Energy transducer TonB</fullName>
    </submittedName>
</protein>
<feature type="compositionally biased region" description="Low complexity" evidence="5">
    <location>
        <begin position="105"/>
        <end position="120"/>
    </location>
</feature>
<dbReference type="KEGG" id="sxa:FMM02_02745"/>
<evidence type="ECO:0000256" key="3">
    <source>
        <dbReference type="ARBA" id="ARBA00022989"/>
    </source>
</evidence>
<dbReference type="AlphaFoldDB" id="A0A516IQD2"/>
<dbReference type="Gene3D" id="3.30.1150.10">
    <property type="match status" value="1"/>
</dbReference>
<feature type="transmembrane region" description="Helical" evidence="6">
    <location>
        <begin position="16"/>
        <end position="34"/>
    </location>
</feature>
<dbReference type="SUPFAM" id="SSF74653">
    <property type="entry name" value="TolA/TonB C-terminal domain"/>
    <property type="match status" value="1"/>
</dbReference>
<evidence type="ECO:0000313" key="7">
    <source>
        <dbReference type="EMBL" id="QDP18974.1"/>
    </source>
</evidence>
<feature type="compositionally biased region" description="Basic and acidic residues" evidence="5">
    <location>
        <begin position="36"/>
        <end position="47"/>
    </location>
</feature>
<keyword evidence="8" id="KW-1185">Reference proteome</keyword>
<reference evidence="7 8" key="1">
    <citation type="submission" date="2019-07" db="EMBL/GenBank/DDBJ databases">
        <title>Sphingomonas AE3 Genome sequencing and assembly.</title>
        <authorList>
            <person name="Kim H."/>
        </authorList>
    </citation>
    <scope>NUCLEOTIDE SEQUENCE [LARGE SCALE GENOMIC DNA]</scope>
    <source>
        <strain evidence="7 8">AE3</strain>
    </source>
</reference>
<evidence type="ECO:0000256" key="2">
    <source>
        <dbReference type="ARBA" id="ARBA00022692"/>
    </source>
</evidence>
<evidence type="ECO:0000256" key="6">
    <source>
        <dbReference type="SAM" id="Phobius"/>
    </source>
</evidence>